<dbReference type="STRING" id="1304275.C41B8_11308"/>
<name>A0A084IKD9_SALHC</name>
<accession>A0A084IKD9</accession>
<gene>
    <name evidence="2" type="ORF">C41B8_11308</name>
</gene>
<evidence type="ECO:0000313" key="2">
    <source>
        <dbReference type="EMBL" id="KEZ77173.1"/>
    </source>
</evidence>
<dbReference type="Proteomes" id="UP000028302">
    <property type="component" value="Unassembled WGS sequence"/>
</dbReference>
<evidence type="ECO:0000313" key="3">
    <source>
        <dbReference type="Proteomes" id="UP000028302"/>
    </source>
</evidence>
<dbReference type="EMBL" id="APNK01000016">
    <property type="protein sequence ID" value="KEZ77173.1"/>
    <property type="molecule type" value="Genomic_DNA"/>
</dbReference>
<dbReference type="RefSeq" id="WP_037338152.1">
    <property type="nucleotide sequence ID" value="NZ_APNK01000016.1"/>
</dbReference>
<comment type="caution">
    <text evidence="2">The sequence shown here is derived from an EMBL/GenBank/DDBJ whole genome shotgun (WGS) entry which is preliminary data.</text>
</comment>
<dbReference type="PATRIC" id="fig|1304275.5.peg.2306"/>
<reference evidence="2 3" key="1">
    <citation type="submission" date="2013-03" db="EMBL/GenBank/DDBJ databases">
        <title>Salinisphaera hydrothermalis C41B8 Genome Sequencing.</title>
        <authorList>
            <person name="Li C."/>
            <person name="Lai Q."/>
            <person name="Shao Z."/>
        </authorList>
    </citation>
    <scope>NUCLEOTIDE SEQUENCE [LARGE SCALE GENOMIC DNA]</scope>
    <source>
        <strain evidence="2 3">C41B8</strain>
    </source>
</reference>
<protein>
    <submittedName>
        <fullName evidence="2">Uncharacterized protein</fullName>
    </submittedName>
</protein>
<feature type="region of interest" description="Disordered" evidence="1">
    <location>
        <begin position="67"/>
        <end position="95"/>
    </location>
</feature>
<dbReference type="AlphaFoldDB" id="A0A084IKD9"/>
<dbReference type="OrthoDB" id="34459at2"/>
<sequence length="112" mass="12747">MSRARYPHTPDGRYFVARNRLWRCTDPSLDEAQRQAWVSALMAARRAIRDARDDVSVRAARQQVQKAKEALGERGPVWWDDGAADETRRSPANSSYADWWASLSAEERRAGG</sequence>
<proteinExistence type="predicted"/>
<evidence type="ECO:0000256" key="1">
    <source>
        <dbReference type="SAM" id="MobiDB-lite"/>
    </source>
</evidence>
<dbReference type="eggNOG" id="ENOG5032RVW">
    <property type="taxonomic scope" value="Bacteria"/>
</dbReference>
<keyword evidence="3" id="KW-1185">Reference proteome</keyword>
<organism evidence="2 3">
    <name type="scientific">Salinisphaera hydrothermalis (strain C41B8)</name>
    <dbReference type="NCBI Taxonomy" id="1304275"/>
    <lineage>
        <taxon>Bacteria</taxon>
        <taxon>Pseudomonadati</taxon>
        <taxon>Pseudomonadota</taxon>
        <taxon>Gammaproteobacteria</taxon>
        <taxon>Salinisphaerales</taxon>
        <taxon>Salinisphaeraceae</taxon>
        <taxon>Salinisphaera</taxon>
    </lineage>
</organism>